<keyword evidence="3" id="KW-1185">Reference proteome</keyword>
<gene>
    <name evidence="2" type="ORF">E2C01_053123</name>
</gene>
<dbReference type="Proteomes" id="UP000324222">
    <property type="component" value="Unassembled WGS sequence"/>
</dbReference>
<evidence type="ECO:0000313" key="2">
    <source>
        <dbReference type="EMBL" id="MPC59106.1"/>
    </source>
</evidence>
<protein>
    <submittedName>
        <fullName evidence="2">Uncharacterized protein</fullName>
    </submittedName>
</protein>
<feature type="region of interest" description="Disordered" evidence="1">
    <location>
        <begin position="258"/>
        <end position="280"/>
    </location>
</feature>
<reference evidence="2 3" key="1">
    <citation type="submission" date="2019-05" db="EMBL/GenBank/DDBJ databases">
        <title>Another draft genome of Portunus trituberculatus and its Hox gene families provides insights of decapod evolution.</title>
        <authorList>
            <person name="Jeong J.-H."/>
            <person name="Song I."/>
            <person name="Kim S."/>
            <person name="Choi T."/>
            <person name="Kim D."/>
            <person name="Ryu S."/>
            <person name="Kim W."/>
        </authorList>
    </citation>
    <scope>NUCLEOTIDE SEQUENCE [LARGE SCALE GENOMIC DNA]</scope>
    <source>
        <tissue evidence="2">Muscle</tissue>
    </source>
</reference>
<evidence type="ECO:0000313" key="3">
    <source>
        <dbReference type="Proteomes" id="UP000324222"/>
    </source>
</evidence>
<name>A0A5B7GNK7_PORTR</name>
<organism evidence="2 3">
    <name type="scientific">Portunus trituberculatus</name>
    <name type="common">Swimming crab</name>
    <name type="synonym">Neptunus trituberculatus</name>
    <dbReference type="NCBI Taxonomy" id="210409"/>
    <lineage>
        <taxon>Eukaryota</taxon>
        <taxon>Metazoa</taxon>
        <taxon>Ecdysozoa</taxon>
        <taxon>Arthropoda</taxon>
        <taxon>Crustacea</taxon>
        <taxon>Multicrustacea</taxon>
        <taxon>Malacostraca</taxon>
        <taxon>Eumalacostraca</taxon>
        <taxon>Eucarida</taxon>
        <taxon>Decapoda</taxon>
        <taxon>Pleocyemata</taxon>
        <taxon>Brachyura</taxon>
        <taxon>Eubrachyura</taxon>
        <taxon>Portunoidea</taxon>
        <taxon>Portunidae</taxon>
        <taxon>Portuninae</taxon>
        <taxon>Portunus</taxon>
    </lineage>
</organism>
<dbReference type="EMBL" id="VSRR010016261">
    <property type="protein sequence ID" value="MPC59106.1"/>
    <property type="molecule type" value="Genomic_DNA"/>
</dbReference>
<dbReference type="AlphaFoldDB" id="A0A5B7GNK7"/>
<accession>A0A5B7GNK7</accession>
<evidence type="ECO:0000256" key="1">
    <source>
        <dbReference type="SAM" id="MobiDB-lite"/>
    </source>
</evidence>
<comment type="caution">
    <text evidence="2">The sequence shown here is derived from an EMBL/GenBank/DDBJ whole genome shotgun (WGS) entry which is preliminary data.</text>
</comment>
<proteinExistence type="predicted"/>
<sequence length="378" mass="40229">MEVGAEEWVVKTLRFGSIKFVSYAEWCDHHVTLDLVAQEMLAKGVIELVVGLVPKVPSGLFCGCVFTWVFRSICPNHTQGKEAVPGYGAGLSEGSGFSVVRNGQLVSMDSAEFFRRQTPYGGSRMVTPGSSGFPGEARPRRPGMLSVPPVVPEESLEGSIGPTLVAGYSFPAVSSGPLLVDGSGSSAQGSSLCDGSSGSLCFPIGQALSIATMGLSALPASLPPFSQVSRGTSPSRPRRITQADRLLNTPGATNIKACLKRNPGTPVESRSRSRSSLSCTTRAPLTPQFKTLTASRLPSLNLPPKCPVMWPSVPKTTRKSLTLKMKLDIIHRHKRGKKTIAMLATILPPFTVSTIFKSADSIKKADETVSSLQAKRIT</sequence>